<feature type="transmembrane region" description="Helical" evidence="6">
    <location>
        <begin position="216"/>
        <end position="234"/>
    </location>
</feature>
<organism evidence="8 9">
    <name type="scientific">Dyella acidisoli</name>
    <dbReference type="NCBI Taxonomy" id="1867834"/>
    <lineage>
        <taxon>Bacteria</taxon>
        <taxon>Pseudomonadati</taxon>
        <taxon>Pseudomonadota</taxon>
        <taxon>Gammaproteobacteria</taxon>
        <taxon>Lysobacterales</taxon>
        <taxon>Rhodanobacteraceae</taxon>
        <taxon>Dyella</taxon>
    </lineage>
</organism>
<sequence length="305" mass="32629">MVADGQAMTTTSRVGLLATIGLLVTAAVWGSTFVLIKDVVDRMPVADFLAVRFIVAAVVMFALFHRHVARLERRQLWRGVMLGALYGLGQLLQTWGLSLISPSVSGFVTGMYVVFTPILATFLLRQRMSTSVWLAVGMATLGLALLTLNGFSVDLGVWLTLISALLYGLHIVGLGHWARADEAFGLSAVQMAVIALVCLLATAGHGGPTLPPDRSAWIAVLYMALVAGAGAMLMQTWAQAHLPATRAAIVMTTEPVFAATFAVMFGSDVLTWRMLCGGGLVLAAMYLVELTPRREPPAEAIHHEV</sequence>
<dbReference type="PANTHER" id="PTHR42920">
    <property type="entry name" value="OS03G0707200 PROTEIN-RELATED"/>
    <property type="match status" value="1"/>
</dbReference>
<dbReference type="Pfam" id="PF00892">
    <property type="entry name" value="EamA"/>
    <property type="match status" value="2"/>
</dbReference>
<dbReference type="PANTHER" id="PTHR42920:SF5">
    <property type="entry name" value="EAMA DOMAIN-CONTAINING PROTEIN"/>
    <property type="match status" value="1"/>
</dbReference>
<keyword evidence="3 6" id="KW-0812">Transmembrane</keyword>
<feature type="transmembrane region" description="Helical" evidence="6">
    <location>
        <begin position="246"/>
        <end position="264"/>
    </location>
</feature>
<feature type="transmembrane region" description="Helical" evidence="6">
    <location>
        <begin position="14"/>
        <end position="36"/>
    </location>
</feature>
<accession>A0ABQ5XPC9</accession>
<proteinExistence type="predicted"/>
<feature type="transmembrane region" description="Helical" evidence="6">
    <location>
        <begin position="76"/>
        <end position="98"/>
    </location>
</feature>
<dbReference type="SUPFAM" id="SSF103481">
    <property type="entry name" value="Multidrug resistance efflux transporter EmrE"/>
    <property type="match status" value="2"/>
</dbReference>
<feature type="transmembrane region" description="Helical" evidence="6">
    <location>
        <begin position="184"/>
        <end position="204"/>
    </location>
</feature>
<feature type="domain" description="EamA" evidence="7">
    <location>
        <begin position="155"/>
        <end position="288"/>
    </location>
</feature>
<evidence type="ECO:0000313" key="8">
    <source>
        <dbReference type="EMBL" id="GLQ92353.1"/>
    </source>
</evidence>
<evidence type="ECO:0000256" key="3">
    <source>
        <dbReference type="ARBA" id="ARBA00022692"/>
    </source>
</evidence>
<keyword evidence="4 6" id="KW-1133">Transmembrane helix</keyword>
<keyword evidence="2" id="KW-1003">Cell membrane</keyword>
<comment type="subcellular location">
    <subcellularLocation>
        <location evidence="1">Cell membrane</location>
        <topology evidence="1">Multi-pass membrane protein</topology>
    </subcellularLocation>
</comment>
<evidence type="ECO:0000256" key="5">
    <source>
        <dbReference type="ARBA" id="ARBA00023136"/>
    </source>
</evidence>
<feature type="transmembrane region" description="Helical" evidence="6">
    <location>
        <begin position="157"/>
        <end position="177"/>
    </location>
</feature>
<dbReference type="InterPro" id="IPR051258">
    <property type="entry name" value="Diverse_Substrate_Transporter"/>
</dbReference>
<feature type="transmembrane region" description="Helical" evidence="6">
    <location>
        <begin position="131"/>
        <end position="151"/>
    </location>
</feature>
<dbReference type="Proteomes" id="UP001156670">
    <property type="component" value="Unassembled WGS sequence"/>
</dbReference>
<dbReference type="EMBL" id="BSOB01000010">
    <property type="protein sequence ID" value="GLQ92353.1"/>
    <property type="molecule type" value="Genomic_DNA"/>
</dbReference>
<name>A0ABQ5XPC9_9GAMM</name>
<dbReference type="InterPro" id="IPR037185">
    <property type="entry name" value="EmrE-like"/>
</dbReference>
<gene>
    <name evidence="8" type="ORF">GCM10007901_13040</name>
</gene>
<evidence type="ECO:0000256" key="4">
    <source>
        <dbReference type="ARBA" id="ARBA00022989"/>
    </source>
</evidence>
<feature type="transmembrane region" description="Helical" evidence="6">
    <location>
        <begin position="270"/>
        <end position="288"/>
    </location>
</feature>
<evidence type="ECO:0000259" key="7">
    <source>
        <dbReference type="Pfam" id="PF00892"/>
    </source>
</evidence>
<keyword evidence="9" id="KW-1185">Reference proteome</keyword>
<evidence type="ECO:0000313" key="9">
    <source>
        <dbReference type="Proteomes" id="UP001156670"/>
    </source>
</evidence>
<evidence type="ECO:0000256" key="6">
    <source>
        <dbReference type="SAM" id="Phobius"/>
    </source>
</evidence>
<reference evidence="9" key="1">
    <citation type="journal article" date="2019" name="Int. J. Syst. Evol. Microbiol.">
        <title>The Global Catalogue of Microorganisms (GCM) 10K type strain sequencing project: providing services to taxonomists for standard genome sequencing and annotation.</title>
        <authorList>
            <consortium name="The Broad Institute Genomics Platform"/>
            <consortium name="The Broad Institute Genome Sequencing Center for Infectious Disease"/>
            <person name="Wu L."/>
            <person name="Ma J."/>
        </authorList>
    </citation>
    <scope>NUCLEOTIDE SEQUENCE [LARGE SCALE GENOMIC DNA]</scope>
    <source>
        <strain evidence="9">NBRC 111980</strain>
    </source>
</reference>
<feature type="transmembrane region" description="Helical" evidence="6">
    <location>
        <begin position="48"/>
        <end position="64"/>
    </location>
</feature>
<comment type="caution">
    <text evidence="8">The sequence shown here is derived from an EMBL/GenBank/DDBJ whole genome shotgun (WGS) entry which is preliminary data.</text>
</comment>
<dbReference type="InterPro" id="IPR000620">
    <property type="entry name" value="EamA_dom"/>
</dbReference>
<evidence type="ECO:0000256" key="1">
    <source>
        <dbReference type="ARBA" id="ARBA00004651"/>
    </source>
</evidence>
<protein>
    <submittedName>
        <fullName evidence="8">Transporter</fullName>
    </submittedName>
</protein>
<evidence type="ECO:0000256" key="2">
    <source>
        <dbReference type="ARBA" id="ARBA00022475"/>
    </source>
</evidence>
<keyword evidence="5 6" id="KW-0472">Membrane</keyword>
<feature type="domain" description="EamA" evidence="7">
    <location>
        <begin position="20"/>
        <end position="147"/>
    </location>
</feature>
<feature type="transmembrane region" description="Helical" evidence="6">
    <location>
        <begin position="104"/>
        <end position="124"/>
    </location>
</feature>